<dbReference type="CDD" id="cd10975">
    <property type="entry name" value="CE4_CDA_like_2"/>
    <property type="match status" value="1"/>
</dbReference>
<keyword evidence="4" id="KW-1185">Reference proteome</keyword>
<evidence type="ECO:0000313" key="3">
    <source>
        <dbReference type="EMBL" id="KAG6456233.1"/>
    </source>
</evidence>
<dbReference type="Proteomes" id="UP000791440">
    <property type="component" value="Unassembled WGS sequence"/>
</dbReference>
<dbReference type="AlphaFoldDB" id="A0A921ZEL1"/>
<dbReference type="GO" id="GO:0005975">
    <property type="term" value="P:carbohydrate metabolic process"/>
    <property type="evidence" value="ECO:0007669"/>
    <property type="project" value="InterPro"/>
</dbReference>
<reference evidence="3" key="1">
    <citation type="journal article" date="2016" name="Insect Biochem. Mol. Biol.">
        <title>Multifaceted biological insights from a draft genome sequence of the tobacco hornworm moth, Manduca sexta.</title>
        <authorList>
            <person name="Kanost M.R."/>
            <person name="Arrese E.L."/>
            <person name="Cao X."/>
            <person name="Chen Y.R."/>
            <person name="Chellapilla S."/>
            <person name="Goldsmith M.R."/>
            <person name="Grosse-Wilde E."/>
            <person name="Heckel D.G."/>
            <person name="Herndon N."/>
            <person name="Jiang H."/>
            <person name="Papanicolaou A."/>
            <person name="Qu J."/>
            <person name="Soulages J.L."/>
            <person name="Vogel H."/>
            <person name="Walters J."/>
            <person name="Waterhouse R.M."/>
            <person name="Ahn S.J."/>
            <person name="Almeida F.C."/>
            <person name="An C."/>
            <person name="Aqrawi P."/>
            <person name="Bretschneider A."/>
            <person name="Bryant W.B."/>
            <person name="Bucks S."/>
            <person name="Chao H."/>
            <person name="Chevignon G."/>
            <person name="Christen J.M."/>
            <person name="Clarke D.F."/>
            <person name="Dittmer N.T."/>
            <person name="Ferguson L.C.F."/>
            <person name="Garavelou S."/>
            <person name="Gordon K.H.J."/>
            <person name="Gunaratna R.T."/>
            <person name="Han Y."/>
            <person name="Hauser F."/>
            <person name="He Y."/>
            <person name="Heidel-Fischer H."/>
            <person name="Hirsh A."/>
            <person name="Hu Y."/>
            <person name="Jiang H."/>
            <person name="Kalra D."/>
            <person name="Klinner C."/>
            <person name="Konig C."/>
            <person name="Kovar C."/>
            <person name="Kroll A.R."/>
            <person name="Kuwar S.S."/>
            <person name="Lee S.L."/>
            <person name="Lehman R."/>
            <person name="Li K."/>
            <person name="Li Z."/>
            <person name="Liang H."/>
            <person name="Lovelace S."/>
            <person name="Lu Z."/>
            <person name="Mansfield J.H."/>
            <person name="McCulloch K.J."/>
            <person name="Mathew T."/>
            <person name="Morton B."/>
            <person name="Muzny D.M."/>
            <person name="Neunemann D."/>
            <person name="Ongeri F."/>
            <person name="Pauchet Y."/>
            <person name="Pu L.L."/>
            <person name="Pyrousis I."/>
            <person name="Rao X.J."/>
            <person name="Redding A."/>
            <person name="Roesel C."/>
            <person name="Sanchez-Gracia A."/>
            <person name="Schaack S."/>
            <person name="Shukla A."/>
            <person name="Tetreau G."/>
            <person name="Wang Y."/>
            <person name="Xiong G.H."/>
            <person name="Traut W."/>
            <person name="Walsh T.K."/>
            <person name="Worley K.C."/>
            <person name="Wu D."/>
            <person name="Wu W."/>
            <person name="Wu Y.Q."/>
            <person name="Zhang X."/>
            <person name="Zou Z."/>
            <person name="Zucker H."/>
            <person name="Briscoe A.D."/>
            <person name="Burmester T."/>
            <person name="Clem R.J."/>
            <person name="Feyereisen R."/>
            <person name="Grimmelikhuijzen C.J.P."/>
            <person name="Hamodrakas S.J."/>
            <person name="Hansson B.S."/>
            <person name="Huguet E."/>
            <person name="Jermiin L.S."/>
            <person name="Lan Q."/>
            <person name="Lehman H.K."/>
            <person name="Lorenzen M."/>
            <person name="Merzendorfer H."/>
            <person name="Michalopoulos I."/>
            <person name="Morton D.B."/>
            <person name="Muthukrishnan S."/>
            <person name="Oakeshott J.G."/>
            <person name="Palmer W."/>
            <person name="Park Y."/>
            <person name="Passarelli A.L."/>
            <person name="Rozas J."/>
            <person name="Schwartz L.M."/>
            <person name="Smith W."/>
            <person name="Southgate A."/>
            <person name="Vilcinskas A."/>
            <person name="Vogt R."/>
            <person name="Wang P."/>
            <person name="Werren J."/>
            <person name="Yu X.Q."/>
            <person name="Zhou J.J."/>
            <person name="Brown S.J."/>
            <person name="Scherer S.E."/>
            <person name="Richards S."/>
            <person name="Blissard G.W."/>
        </authorList>
    </citation>
    <scope>NUCLEOTIDE SEQUENCE</scope>
</reference>
<evidence type="ECO:0000313" key="4">
    <source>
        <dbReference type="Proteomes" id="UP000791440"/>
    </source>
</evidence>
<dbReference type="EMBL" id="JH668507">
    <property type="protein sequence ID" value="KAG6456233.1"/>
    <property type="molecule type" value="Genomic_DNA"/>
</dbReference>
<proteinExistence type="predicted"/>
<dbReference type="Pfam" id="PF01522">
    <property type="entry name" value="Polysacc_deac_1"/>
    <property type="match status" value="1"/>
</dbReference>
<evidence type="ECO:0000256" key="1">
    <source>
        <dbReference type="SAM" id="SignalP"/>
    </source>
</evidence>
<feature type="domain" description="NodB homology" evidence="2">
    <location>
        <begin position="55"/>
        <end position="174"/>
    </location>
</feature>
<name>A0A921ZEL1_MANSE</name>
<dbReference type="InterPro" id="IPR011330">
    <property type="entry name" value="Glyco_hydro/deAcase_b/a-brl"/>
</dbReference>
<accession>A0A921ZEL1</accession>
<evidence type="ECO:0000259" key="2">
    <source>
        <dbReference type="Pfam" id="PF01522"/>
    </source>
</evidence>
<dbReference type="PANTHER" id="PTHR45985">
    <property type="match status" value="1"/>
</dbReference>
<dbReference type="PANTHER" id="PTHR45985:SF8">
    <property type="entry name" value="CHITIN DEACETYLASE-LIKE 9, ISOFORM A"/>
    <property type="match status" value="1"/>
</dbReference>
<feature type="chain" id="PRO_5036956538" description="NodB homology domain-containing protein" evidence="1">
    <location>
        <begin position="17"/>
        <end position="384"/>
    </location>
</feature>
<organism evidence="3 4">
    <name type="scientific">Manduca sexta</name>
    <name type="common">Tobacco hawkmoth</name>
    <name type="synonym">Tobacco hornworm</name>
    <dbReference type="NCBI Taxonomy" id="7130"/>
    <lineage>
        <taxon>Eukaryota</taxon>
        <taxon>Metazoa</taxon>
        <taxon>Ecdysozoa</taxon>
        <taxon>Arthropoda</taxon>
        <taxon>Hexapoda</taxon>
        <taxon>Insecta</taxon>
        <taxon>Pterygota</taxon>
        <taxon>Neoptera</taxon>
        <taxon>Endopterygota</taxon>
        <taxon>Lepidoptera</taxon>
        <taxon>Glossata</taxon>
        <taxon>Ditrysia</taxon>
        <taxon>Bombycoidea</taxon>
        <taxon>Sphingidae</taxon>
        <taxon>Sphinginae</taxon>
        <taxon>Sphingini</taxon>
        <taxon>Manduca</taxon>
    </lineage>
</organism>
<dbReference type="OrthoDB" id="504708at2759"/>
<comment type="caution">
    <text evidence="3">The sequence shown here is derived from an EMBL/GenBank/DDBJ whole genome shotgun (WGS) entry which is preliminary data.</text>
</comment>
<dbReference type="GO" id="GO:0016810">
    <property type="term" value="F:hydrolase activity, acting on carbon-nitrogen (but not peptide) bonds"/>
    <property type="evidence" value="ECO:0007669"/>
    <property type="project" value="InterPro"/>
</dbReference>
<dbReference type="SUPFAM" id="SSF88713">
    <property type="entry name" value="Glycoside hydrolase/deacetylase"/>
    <property type="match status" value="1"/>
</dbReference>
<dbReference type="InterPro" id="IPR052740">
    <property type="entry name" value="CE4"/>
</dbReference>
<sequence>MKWIVLLPLLLALTFAEEAEDNELKIAEECDREACKLPECRCSSSDIPGGLKPRNTPQFVTVTFDDAVNVLNIETYRAILYNRRNSNGCNAGATFYVNHEYTNYQLVNELYNRGYEIALHSITHRTPNSFWATATYEDLVKEFVDQRRQMSHFANIPMNAIQGIRKPFLQLSGNTSFLMMANHGLKYDCSWPSNVHTDHALWPYTLDHASTQDCPIGPCPTASIPGPWVMPMISWRDLNNFPCSMVDTCVFFPDREDEDEWFKFIMSNFERHYFGNRAPFGFFVHEWYIREYSGVRKAFIRFMDVINNIPDVFMVNSNEVIEWVKNPIPVNEYREKRCPSHTPSVCRHASCGPLRGEHNNLDYWMQICTSCPRNYPWFGNPLGQ</sequence>
<dbReference type="InterPro" id="IPR002509">
    <property type="entry name" value="NODB_dom"/>
</dbReference>
<feature type="signal peptide" evidence="1">
    <location>
        <begin position="1"/>
        <end position="16"/>
    </location>
</feature>
<dbReference type="Gene3D" id="3.20.20.370">
    <property type="entry name" value="Glycoside hydrolase/deacetylase"/>
    <property type="match status" value="1"/>
</dbReference>
<gene>
    <name evidence="3" type="ORF">O3G_MSEX009615</name>
</gene>
<protein>
    <recommendedName>
        <fullName evidence="2">NodB homology domain-containing protein</fullName>
    </recommendedName>
</protein>
<keyword evidence="1" id="KW-0732">Signal</keyword>
<reference evidence="3" key="2">
    <citation type="submission" date="2020-12" db="EMBL/GenBank/DDBJ databases">
        <authorList>
            <person name="Kanost M."/>
        </authorList>
    </citation>
    <scope>NUCLEOTIDE SEQUENCE</scope>
</reference>